<dbReference type="PANTHER" id="PTHR48111">
    <property type="entry name" value="REGULATOR OF RPOS"/>
    <property type="match status" value="1"/>
</dbReference>
<proteinExistence type="predicted"/>
<protein>
    <recommendedName>
        <fullName evidence="1">Stage 0 sporulation protein A homolog</fullName>
    </recommendedName>
</protein>
<dbReference type="GO" id="GO:0005829">
    <property type="term" value="C:cytosol"/>
    <property type="evidence" value="ECO:0007669"/>
    <property type="project" value="TreeGrafter"/>
</dbReference>
<evidence type="ECO:0000313" key="10">
    <source>
        <dbReference type="EMBL" id="HIX60480.1"/>
    </source>
</evidence>
<dbReference type="InterPro" id="IPR039420">
    <property type="entry name" value="WalR-like"/>
</dbReference>
<dbReference type="PANTHER" id="PTHR48111:SF73">
    <property type="entry name" value="ALKALINE PHOSPHATASE SYNTHESIS TRANSCRIPTIONAL REGULATORY PROTEIN PHOP"/>
    <property type="match status" value="1"/>
</dbReference>
<dbReference type="Gene3D" id="3.40.50.2300">
    <property type="match status" value="1"/>
</dbReference>
<dbReference type="InterPro" id="IPR036388">
    <property type="entry name" value="WH-like_DNA-bd_sf"/>
</dbReference>
<evidence type="ECO:0000256" key="4">
    <source>
        <dbReference type="ARBA" id="ARBA00023163"/>
    </source>
</evidence>
<evidence type="ECO:0000313" key="11">
    <source>
        <dbReference type="Proteomes" id="UP000886817"/>
    </source>
</evidence>
<evidence type="ECO:0000256" key="7">
    <source>
        <dbReference type="PROSITE-ProRule" id="PRU01091"/>
    </source>
</evidence>
<dbReference type="InterPro" id="IPR011006">
    <property type="entry name" value="CheY-like_superfamily"/>
</dbReference>
<feature type="DNA-binding region" description="OmpR/PhoB-type" evidence="7">
    <location>
        <begin position="121"/>
        <end position="221"/>
    </location>
</feature>
<gene>
    <name evidence="10" type="ORF">IAA45_12325</name>
</gene>
<dbReference type="GO" id="GO:0032993">
    <property type="term" value="C:protein-DNA complex"/>
    <property type="evidence" value="ECO:0007669"/>
    <property type="project" value="TreeGrafter"/>
</dbReference>
<reference evidence="10" key="1">
    <citation type="journal article" date="2021" name="PeerJ">
        <title>Extensive microbial diversity within the chicken gut microbiome revealed by metagenomics and culture.</title>
        <authorList>
            <person name="Gilroy R."/>
            <person name="Ravi A."/>
            <person name="Getino M."/>
            <person name="Pursley I."/>
            <person name="Horton D.L."/>
            <person name="Alikhan N.F."/>
            <person name="Baker D."/>
            <person name="Gharbi K."/>
            <person name="Hall N."/>
            <person name="Watson M."/>
            <person name="Adriaenssens E.M."/>
            <person name="Foster-Nyarko E."/>
            <person name="Jarju S."/>
            <person name="Secka A."/>
            <person name="Antonio M."/>
            <person name="Oren A."/>
            <person name="Chaudhuri R.R."/>
            <person name="La Ragione R."/>
            <person name="Hildebrand F."/>
            <person name="Pallen M.J."/>
        </authorList>
    </citation>
    <scope>NUCLEOTIDE SEQUENCE</scope>
    <source>
        <strain evidence="10">ChiSjej1B19-8411</strain>
    </source>
</reference>
<dbReference type="InterPro" id="IPR016032">
    <property type="entry name" value="Sig_transdc_resp-reg_C-effctor"/>
</dbReference>
<dbReference type="AlphaFoldDB" id="A0A9D1WJZ0"/>
<dbReference type="Gene3D" id="1.10.10.10">
    <property type="entry name" value="Winged helix-like DNA-binding domain superfamily/Winged helix DNA-binding domain"/>
    <property type="match status" value="1"/>
</dbReference>
<dbReference type="InterPro" id="IPR001789">
    <property type="entry name" value="Sig_transdc_resp-reg_receiver"/>
</dbReference>
<accession>A0A9D1WJZ0</accession>
<dbReference type="SMART" id="SM00862">
    <property type="entry name" value="Trans_reg_C"/>
    <property type="match status" value="1"/>
</dbReference>
<comment type="function">
    <text evidence="5">May play the central regulatory role in sporulation. It may be an element of the effector pathway responsible for the activation of sporulation genes in response to nutritional stress. Spo0A may act in concert with spo0H (a sigma factor) to control the expression of some genes that are critical to the sporulation process.</text>
</comment>
<dbReference type="Pfam" id="PF00072">
    <property type="entry name" value="Response_reg"/>
    <property type="match status" value="1"/>
</dbReference>
<dbReference type="SUPFAM" id="SSF52172">
    <property type="entry name" value="CheY-like"/>
    <property type="match status" value="1"/>
</dbReference>
<dbReference type="Proteomes" id="UP000886817">
    <property type="component" value="Unassembled WGS sequence"/>
</dbReference>
<dbReference type="PROSITE" id="PS50110">
    <property type="entry name" value="RESPONSE_REGULATORY"/>
    <property type="match status" value="1"/>
</dbReference>
<comment type="caution">
    <text evidence="10">The sequence shown here is derived from an EMBL/GenBank/DDBJ whole genome shotgun (WGS) entry which is preliminary data.</text>
</comment>
<dbReference type="GO" id="GO:0000976">
    <property type="term" value="F:transcription cis-regulatory region binding"/>
    <property type="evidence" value="ECO:0007669"/>
    <property type="project" value="TreeGrafter"/>
</dbReference>
<evidence type="ECO:0000256" key="2">
    <source>
        <dbReference type="ARBA" id="ARBA00023015"/>
    </source>
</evidence>
<feature type="domain" description="OmpR/PhoB-type" evidence="9">
    <location>
        <begin position="121"/>
        <end position="221"/>
    </location>
</feature>
<dbReference type="GO" id="GO:0000156">
    <property type="term" value="F:phosphorelay response regulator activity"/>
    <property type="evidence" value="ECO:0007669"/>
    <property type="project" value="TreeGrafter"/>
</dbReference>
<dbReference type="InterPro" id="IPR001867">
    <property type="entry name" value="OmpR/PhoB-type_DNA-bd"/>
</dbReference>
<evidence type="ECO:0000256" key="3">
    <source>
        <dbReference type="ARBA" id="ARBA00023125"/>
    </source>
</evidence>
<keyword evidence="6" id="KW-0597">Phosphoprotein</keyword>
<keyword evidence="2" id="KW-0805">Transcription regulation</keyword>
<name>A0A9D1WJZ0_9FIRM</name>
<reference evidence="10" key="2">
    <citation type="submission" date="2021-04" db="EMBL/GenBank/DDBJ databases">
        <authorList>
            <person name="Gilroy R."/>
        </authorList>
    </citation>
    <scope>NUCLEOTIDE SEQUENCE</scope>
    <source>
        <strain evidence="10">ChiSjej1B19-8411</strain>
    </source>
</reference>
<feature type="domain" description="Response regulatory" evidence="8">
    <location>
        <begin position="2"/>
        <end position="115"/>
    </location>
</feature>
<dbReference type="SMART" id="SM00448">
    <property type="entry name" value="REC"/>
    <property type="match status" value="1"/>
</dbReference>
<dbReference type="SUPFAM" id="SSF46894">
    <property type="entry name" value="C-terminal effector domain of the bipartite response regulators"/>
    <property type="match status" value="1"/>
</dbReference>
<keyword evidence="3 7" id="KW-0238">DNA-binding</keyword>
<dbReference type="EMBL" id="DXEX01000261">
    <property type="protein sequence ID" value="HIX60480.1"/>
    <property type="molecule type" value="Genomic_DNA"/>
</dbReference>
<dbReference type="PROSITE" id="PS51755">
    <property type="entry name" value="OMPR_PHOB"/>
    <property type="match status" value="1"/>
</dbReference>
<organism evidence="10 11">
    <name type="scientific">Candidatus Blautia gallistercoris</name>
    <dbReference type="NCBI Taxonomy" id="2838490"/>
    <lineage>
        <taxon>Bacteria</taxon>
        <taxon>Bacillati</taxon>
        <taxon>Bacillota</taxon>
        <taxon>Clostridia</taxon>
        <taxon>Lachnospirales</taxon>
        <taxon>Lachnospiraceae</taxon>
        <taxon>Blautia</taxon>
    </lineage>
</organism>
<evidence type="ECO:0000259" key="8">
    <source>
        <dbReference type="PROSITE" id="PS50110"/>
    </source>
</evidence>
<evidence type="ECO:0000256" key="6">
    <source>
        <dbReference type="PROSITE-ProRule" id="PRU00169"/>
    </source>
</evidence>
<dbReference type="Pfam" id="PF00486">
    <property type="entry name" value="Trans_reg_C"/>
    <property type="match status" value="1"/>
</dbReference>
<evidence type="ECO:0000256" key="5">
    <source>
        <dbReference type="ARBA" id="ARBA00024867"/>
    </source>
</evidence>
<feature type="modified residue" description="4-aspartylphosphate" evidence="6">
    <location>
        <position position="51"/>
    </location>
</feature>
<keyword evidence="4" id="KW-0804">Transcription</keyword>
<evidence type="ECO:0000259" key="9">
    <source>
        <dbReference type="PROSITE" id="PS51755"/>
    </source>
</evidence>
<sequence length="222" mass="25391">MRILIIEDDRTLSDGICLALGGEENLFTQCFTLKKAKEEFDRKKYDLLILDLNLPDGSGYDFLQYVRSQSQVPVLILTANDREMNEVMGLELGADDYVTKPFSLAVLRARIANLVRRRQSAGVYACDGFRFSFSQMEYSKNGQEIILSKTEQKLLKLLVENRGQVLPREVLTDRLWTDGAEYVDENALSVTISRLRAKLEDNPSRPVHIQTVYGVGYLWKEE</sequence>
<dbReference type="Gene3D" id="6.10.250.690">
    <property type="match status" value="1"/>
</dbReference>
<dbReference type="CDD" id="cd00383">
    <property type="entry name" value="trans_reg_C"/>
    <property type="match status" value="1"/>
</dbReference>
<evidence type="ECO:0000256" key="1">
    <source>
        <dbReference type="ARBA" id="ARBA00018672"/>
    </source>
</evidence>
<dbReference type="GO" id="GO:0006355">
    <property type="term" value="P:regulation of DNA-templated transcription"/>
    <property type="evidence" value="ECO:0007669"/>
    <property type="project" value="InterPro"/>
</dbReference>